<evidence type="ECO:0000313" key="3">
    <source>
        <dbReference type="Proteomes" id="UP001165160"/>
    </source>
</evidence>
<protein>
    <recommendedName>
        <fullName evidence="4">PLA2c domain-containing protein</fullName>
    </recommendedName>
</protein>
<keyword evidence="3" id="KW-1185">Reference proteome</keyword>
<proteinExistence type="predicted"/>
<feature type="region of interest" description="Disordered" evidence="1">
    <location>
        <begin position="240"/>
        <end position="268"/>
    </location>
</feature>
<sequence length="856" mass="92256">MSSLIIRSAMSNRAVFLAFVLVATFFAVVLQLKLLDRSEMIARRHLRTSYSRIQHPNQHFVDQIIEGVIPAKVPSEFPRLSNFINAPVEPESISPSLIFSQEPVKSAFNFSPEPVASTLNFGLNAPVKLEPDSPYLIFSPEPPVATTEPVSPLVLVFSPEPLNPPLNFSREPASPTQNIALNLDVAPAVANTTDPDTVLVATTTNPVIVPVIQSLNFGLNAPAVTISKVADGGLWNDSIDSNDSDGRKLKKGKKAKGKEGRERPVPVPSTVSISGGGARSLACVVGQFRALQLGLDLFSRFDAVSSVSGGSWASSIFMFAKNRTDEALLGPLTNASELTLEILNQSASEIGTTVTVETTEVLERTCSSVEFANECWQATISEIFLEPFGLGDPNSSMAADSQEVDKILFTNPQLNLTTDDFTTMNEERPATFVMGATLVGPNLYQGRPETVAPFQIGLSTSSPSLTGTPYNSEEKTYEPSLTVCDLEEMLTAYFETLTRLDQLTIKAKAKVAEAFVKSRDLLPEVRAAILRIGSDLYSGACELIAPLPNVTALIGGGLVETFSVGRTANPSVLLSTEALVSTISQSQPFSLHASVGISSAAYATTYSKQTFLGNYNPAKALWSVGNPSFPSQSFNLGDGGNTENLGLLAMIQRGATKSVVFDNSNFPLVNRTTADLCDSAVWASQDVDEEVQTWVTNDIYPLFGYKIEGKGLDGNEIGFSLNQNAVFPKSELQTLLCKAQDLMEAGLPTMVTASLPLVTNDFWGIRGTGTVPAVEVLFVMNNKCLQFEALLPADTRAAIEAGRSGEGPLQNFPYYGTLFQNPPNLFGLTTVQVNLLAAQTEYAVMQNVDLFHEFYD</sequence>
<reference evidence="3" key="1">
    <citation type="journal article" date="2023" name="Commun. Biol.">
        <title>Genome analysis of Parmales, the sister group of diatoms, reveals the evolutionary specialization of diatoms from phago-mixotrophs to photoautotrophs.</title>
        <authorList>
            <person name="Ban H."/>
            <person name="Sato S."/>
            <person name="Yoshikawa S."/>
            <person name="Yamada K."/>
            <person name="Nakamura Y."/>
            <person name="Ichinomiya M."/>
            <person name="Sato N."/>
            <person name="Blanc-Mathieu R."/>
            <person name="Endo H."/>
            <person name="Kuwata A."/>
            <person name="Ogata H."/>
        </authorList>
    </citation>
    <scope>NUCLEOTIDE SEQUENCE [LARGE SCALE GENOMIC DNA]</scope>
    <source>
        <strain evidence="3">NIES 3699</strain>
    </source>
</reference>
<evidence type="ECO:0000313" key="2">
    <source>
        <dbReference type="EMBL" id="GMH85277.1"/>
    </source>
</evidence>
<gene>
    <name evidence="2" type="ORF">TrVE_jg7793</name>
</gene>
<dbReference type="Gene3D" id="3.40.1090.10">
    <property type="entry name" value="Cytosolic phospholipase A2 catalytic domain"/>
    <property type="match status" value="1"/>
</dbReference>
<comment type="caution">
    <text evidence="2">The sequence shown here is derived from an EMBL/GenBank/DDBJ whole genome shotgun (WGS) entry which is preliminary data.</text>
</comment>
<evidence type="ECO:0008006" key="4">
    <source>
        <dbReference type="Google" id="ProtNLM"/>
    </source>
</evidence>
<evidence type="ECO:0000256" key="1">
    <source>
        <dbReference type="SAM" id="MobiDB-lite"/>
    </source>
</evidence>
<dbReference type="AlphaFoldDB" id="A0A9W7ENR8"/>
<name>A0A9W7ENR8_9STRA</name>
<dbReference type="EMBL" id="BRXX01000047">
    <property type="protein sequence ID" value="GMH85277.1"/>
    <property type="molecule type" value="Genomic_DNA"/>
</dbReference>
<accession>A0A9W7ENR8</accession>
<dbReference type="Proteomes" id="UP001165160">
    <property type="component" value="Unassembled WGS sequence"/>
</dbReference>
<organism evidence="2 3">
    <name type="scientific">Triparma verrucosa</name>
    <dbReference type="NCBI Taxonomy" id="1606542"/>
    <lineage>
        <taxon>Eukaryota</taxon>
        <taxon>Sar</taxon>
        <taxon>Stramenopiles</taxon>
        <taxon>Ochrophyta</taxon>
        <taxon>Bolidophyceae</taxon>
        <taxon>Parmales</taxon>
        <taxon>Triparmaceae</taxon>
        <taxon>Triparma</taxon>
    </lineage>
</organism>
<dbReference type="InterPro" id="IPR016035">
    <property type="entry name" value="Acyl_Trfase/lysoPLipase"/>
</dbReference>
<dbReference type="SUPFAM" id="SSF52151">
    <property type="entry name" value="FabD/lysophospholipase-like"/>
    <property type="match status" value="1"/>
</dbReference>